<dbReference type="PANTHER" id="PTHR44329">
    <property type="entry name" value="SERINE/THREONINE-PROTEIN KINASE TNNI3K-RELATED"/>
    <property type="match status" value="1"/>
</dbReference>
<dbReference type="SUPFAM" id="SSF56112">
    <property type="entry name" value="Protein kinase-like (PK-like)"/>
    <property type="match status" value="1"/>
</dbReference>
<dbReference type="InterPro" id="IPR000719">
    <property type="entry name" value="Prot_kinase_dom"/>
</dbReference>
<accession>A0A8H4R7Q2</accession>
<dbReference type="EMBL" id="JAAMPI010001503">
    <property type="protein sequence ID" value="KAF4624965.1"/>
    <property type="molecule type" value="Genomic_DNA"/>
</dbReference>
<dbReference type="GO" id="GO:0004674">
    <property type="term" value="F:protein serine/threonine kinase activity"/>
    <property type="evidence" value="ECO:0007669"/>
    <property type="project" value="TreeGrafter"/>
</dbReference>
<dbReference type="Gene3D" id="1.10.510.10">
    <property type="entry name" value="Transferase(Phosphotransferase) domain 1"/>
    <property type="match status" value="1"/>
</dbReference>
<evidence type="ECO:0000259" key="1">
    <source>
        <dbReference type="PROSITE" id="PS50011"/>
    </source>
</evidence>
<evidence type="ECO:0000313" key="3">
    <source>
        <dbReference type="Proteomes" id="UP000566819"/>
    </source>
</evidence>
<comment type="caution">
    <text evidence="2">The sequence shown here is derived from an EMBL/GenBank/DDBJ whole genome shotgun (WGS) entry which is preliminary data.</text>
</comment>
<sequence>MEPSIAIFDAVLNPTAAYTPLLEWDEDHVHAPASWETSKLSPKNRINSLTLPRECGWRLDGIDVDGTRFFVVPLFALGNPPLRIDVYIPSQSEHELGLREVLRSGSAMVWTGIEAQDLELSKHILRAIDLWSSEFPNFEMQYNALPFGSRIIIDTMCADIRQMEMHLVPVYDMEQQWYSLKNLQGIWDFPPANWPEVLDLGELSLQHQHHEAITIVQIPERHGSESFVFKSQVRDSKYLYHELKMLLTLDPHPNVVSRPLYIVTKRCRFGGKIGVCGFVIKYYPHGTLRNELWKSASSAIPRISLSDQFHWARDVTQAIAHINNSPLGFYPDIKPDNVVLNAEDGVLHAVLIDLEQRGGWYSWSPPEVAYIEYLEYIATRSSDHDIAEQHKTILRSYIPSWKPLTQGDRYRDSEHGFSSAWISLSQSEREGAQVFMLGKLMWCIFESSSSVNCALGVDIFREQDSRLLFPDFQNTPVEMRSLIRSCTAGAAEWRGKYRSLVKSGTKLFSIDHERLREDEVEAGRKACKTQLAAKKWWCEEVEAAVAFLEGKVKRIADDQDSYGVSVHETTTNASQRPSLQRVLAAIDEAGKAFWFNNT</sequence>
<dbReference type="PROSITE" id="PS50011">
    <property type="entry name" value="PROTEIN_KINASE_DOM"/>
    <property type="match status" value="1"/>
</dbReference>
<feature type="domain" description="Protein kinase" evidence="1">
    <location>
        <begin position="178"/>
        <end position="515"/>
    </location>
</feature>
<dbReference type="OrthoDB" id="4062651at2759"/>
<dbReference type="AlphaFoldDB" id="A0A8H4R7Q2"/>
<evidence type="ECO:0000313" key="2">
    <source>
        <dbReference type="EMBL" id="KAF4624965.1"/>
    </source>
</evidence>
<proteinExistence type="predicted"/>
<reference evidence="2 3" key="1">
    <citation type="submission" date="2020-03" db="EMBL/GenBank/DDBJ databases">
        <title>Draft Genome Sequence of Cudoniella acicularis.</title>
        <authorList>
            <person name="Buettner E."/>
            <person name="Kellner H."/>
        </authorList>
    </citation>
    <scope>NUCLEOTIDE SEQUENCE [LARGE SCALE GENOMIC DNA]</scope>
    <source>
        <strain evidence="2 3">DSM 108380</strain>
    </source>
</reference>
<protein>
    <recommendedName>
        <fullName evidence="1">Protein kinase domain-containing protein</fullName>
    </recommendedName>
</protein>
<organism evidence="2 3">
    <name type="scientific">Cudoniella acicularis</name>
    <dbReference type="NCBI Taxonomy" id="354080"/>
    <lineage>
        <taxon>Eukaryota</taxon>
        <taxon>Fungi</taxon>
        <taxon>Dikarya</taxon>
        <taxon>Ascomycota</taxon>
        <taxon>Pezizomycotina</taxon>
        <taxon>Leotiomycetes</taxon>
        <taxon>Helotiales</taxon>
        <taxon>Tricladiaceae</taxon>
        <taxon>Cudoniella</taxon>
    </lineage>
</organism>
<dbReference type="InterPro" id="IPR011009">
    <property type="entry name" value="Kinase-like_dom_sf"/>
</dbReference>
<dbReference type="InterPro" id="IPR051681">
    <property type="entry name" value="Ser/Thr_Kinases-Pseudokinases"/>
</dbReference>
<keyword evidence="3" id="KW-1185">Reference proteome</keyword>
<name>A0A8H4R7Q2_9HELO</name>
<gene>
    <name evidence="2" type="ORF">G7Y89_g13200</name>
</gene>
<dbReference type="Proteomes" id="UP000566819">
    <property type="component" value="Unassembled WGS sequence"/>
</dbReference>
<dbReference type="GO" id="GO:0005524">
    <property type="term" value="F:ATP binding"/>
    <property type="evidence" value="ECO:0007669"/>
    <property type="project" value="InterPro"/>
</dbReference>